<dbReference type="InterPro" id="IPR001789">
    <property type="entry name" value="Sig_transdc_resp-reg_receiver"/>
</dbReference>
<dbReference type="CDD" id="cd00082">
    <property type="entry name" value="HisKA"/>
    <property type="match status" value="1"/>
</dbReference>
<keyword evidence="5" id="KW-0418">Kinase</keyword>
<protein>
    <recommendedName>
        <fullName evidence="2">histidine kinase</fullName>
        <ecNumber evidence="2">2.7.13.3</ecNumber>
    </recommendedName>
</protein>
<dbReference type="InterPro" id="IPR011006">
    <property type="entry name" value="CheY-like_superfamily"/>
</dbReference>
<dbReference type="PANTHER" id="PTHR43065">
    <property type="entry name" value="SENSOR HISTIDINE KINASE"/>
    <property type="match status" value="1"/>
</dbReference>
<dbReference type="Pfam" id="PF00072">
    <property type="entry name" value="Response_reg"/>
    <property type="match status" value="1"/>
</dbReference>
<dbReference type="InterPro" id="IPR036890">
    <property type="entry name" value="HATPase_C_sf"/>
</dbReference>
<dbReference type="EMBL" id="JACCQK010000577">
    <property type="protein sequence ID" value="MBG0780095.1"/>
    <property type="molecule type" value="Genomic_DNA"/>
</dbReference>
<dbReference type="SUPFAM" id="SSF55874">
    <property type="entry name" value="ATPase domain of HSP90 chaperone/DNA topoisomerase II/histidine kinase"/>
    <property type="match status" value="1"/>
</dbReference>
<dbReference type="AlphaFoldDB" id="A0A931CW10"/>
<dbReference type="InterPro" id="IPR003661">
    <property type="entry name" value="HisK_dim/P_dom"/>
</dbReference>
<gene>
    <name evidence="9" type="ORF">H0S81_09255</name>
</gene>
<comment type="caution">
    <text evidence="9">The sequence shown here is derived from an EMBL/GenBank/DDBJ whole genome shotgun (WGS) entry which is preliminary data.</text>
</comment>
<dbReference type="PROSITE" id="PS50109">
    <property type="entry name" value="HIS_KIN"/>
    <property type="match status" value="1"/>
</dbReference>
<dbReference type="Pfam" id="PF00512">
    <property type="entry name" value="HisKA"/>
    <property type="match status" value="1"/>
</dbReference>
<comment type="catalytic activity">
    <reaction evidence="1">
        <text>ATP + protein L-histidine = ADP + protein N-phospho-L-histidine.</text>
        <dbReference type="EC" id="2.7.13.3"/>
    </reaction>
</comment>
<evidence type="ECO:0000256" key="4">
    <source>
        <dbReference type="ARBA" id="ARBA00022679"/>
    </source>
</evidence>
<evidence type="ECO:0000259" key="7">
    <source>
        <dbReference type="PROSITE" id="PS50109"/>
    </source>
</evidence>
<feature type="domain" description="Histidine kinase" evidence="7">
    <location>
        <begin position="116"/>
        <end position="340"/>
    </location>
</feature>
<feature type="modified residue" description="4-aspartylphosphate" evidence="6">
    <location>
        <position position="413"/>
    </location>
</feature>
<dbReference type="SUPFAM" id="SSF55781">
    <property type="entry name" value="GAF domain-like"/>
    <property type="match status" value="1"/>
</dbReference>
<dbReference type="InterPro" id="IPR005467">
    <property type="entry name" value="His_kinase_dom"/>
</dbReference>
<dbReference type="GO" id="GO:0000155">
    <property type="term" value="F:phosphorelay sensor kinase activity"/>
    <property type="evidence" value="ECO:0007669"/>
    <property type="project" value="InterPro"/>
</dbReference>
<dbReference type="Gene3D" id="3.40.50.2300">
    <property type="match status" value="1"/>
</dbReference>
<dbReference type="SMART" id="SM00388">
    <property type="entry name" value="HisKA"/>
    <property type="match status" value="1"/>
</dbReference>
<dbReference type="EC" id="2.7.13.3" evidence="2"/>
<dbReference type="InterPro" id="IPR036097">
    <property type="entry name" value="HisK_dim/P_sf"/>
</dbReference>
<evidence type="ECO:0000256" key="3">
    <source>
        <dbReference type="ARBA" id="ARBA00022553"/>
    </source>
</evidence>
<sequence>FPHDTWTGIWGQAMTDKTCRYINQRLHLPKGHITIDNALDAPVVYQDRLVGNLLIGQKDTGYTDDDQRLMEMVADQIAPVLKTRLERDREQKERKLAEIRLQQVQKLEAIGSLAGGIAHDFNNILSAILGYAQLAMDRLPEGSPAQADLEQIYKGGERAKDLVMQILAFSRQQKQNAVPIQISSIIKEVLKFLKSTLPSSIEIRQQIVPDAGIVMADPTWIHQILMNLCTNAAHAMDKTGGILTVTLFNMTLDPDMIAALPDLVPGKYLKLTVGDTGHGIPPDILPKIFDPYFTTKKRGEGTGLGLATVHGIMKSCNGGITASSQPGQGTTFQLYFPIIETPNDIETDSPPFPVATTLKDARILVVDDEPPIAKMGKQSLELMGYHAEACTDPLDALARIKDDPNQFDLVITDLTMPGMKGDQLAMELMKIRPDLPVILCSGFSMNMSQKQADAAGIKAFLSKPILKNKLAAVVHDVLAESRSE</sequence>
<reference evidence="9" key="1">
    <citation type="submission" date="2020-07" db="EMBL/GenBank/DDBJ databases">
        <title>Severe corrosion of carbon steel in oil field produced water can be linked to methanogenic archaea containing a special type of NiFe hydrogenase.</title>
        <authorList>
            <person name="Lahme S."/>
            <person name="Mand J."/>
            <person name="Longwell J."/>
            <person name="Smith R."/>
            <person name="Enning D."/>
        </authorList>
    </citation>
    <scope>NUCLEOTIDE SEQUENCE</scope>
    <source>
        <strain evidence="9">MIC098Bin6</strain>
    </source>
</reference>
<dbReference type="Gene3D" id="3.30.450.40">
    <property type="match status" value="1"/>
</dbReference>
<evidence type="ECO:0000256" key="5">
    <source>
        <dbReference type="ARBA" id="ARBA00022777"/>
    </source>
</evidence>
<evidence type="ECO:0000256" key="6">
    <source>
        <dbReference type="PROSITE-ProRule" id="PRU00169"/>
    </source>
</evidence>
<feature type="non-terminal residue" evidence="9">
    <location>
        <position position="1"/>
    </location>
</feature>
<dbReference type="Gene3D" id="3.30.565.10">
    <property type="entry name" value="Histidine kinase-like ATPase, C-terminal domain"/>
    <property type="match status" value="1"/>
</dbReference>
<evidence type="ECO:0000313" key="9">
    <source>
        <dbReference type="EMBL" id="MBG0780095.1"/>
    </source>
</evidence>
<dbReference type="InterPro" id="IPR004358">
    <property type="entry name" value="Sig_transdc_His_kin-like_C"/>
</dbReference>
<dbReference type="SUPFAM" id="SSF47384">
    <property type="entry name" value="Homodimeric domain of signal transducing histidine kinase"/>
    <property type="match status" value="1"/>
</dbReference>
<dbReference type="PANTHER" id="PTHR43065:SF42">
    <property type="entry name" value="TWO-COMPONENT SENSOR PPRA"/>
    <property type="match status" value="1"/>
</dbReference>
<evidence type="ECO:0000256" key="1">
    <source>
        <dbReference type="ARBA" id="ARBA00000085"/>
    </source>
</evidence>
<evidence type="ECO:0000313" key="10">
    <source>
        <dbReference type="Proteomes" id="UP000706172"/>
    </source>
</evidence>
<name>A0A931CW10_9BACT</name>
<keyword evidence="3 6" id="KW-0597">Phosphoprotein</keyword>
<keyword evidence="4" id="KW-0808">Transferase</keyword>
<proteinExistence type="predicted"/>
<dbReference type="InterPro" id="IPR003018">
    <property type="entry name" value="GAF"/>
</dbReference>
<accession>A0A931CW10</accession>
<dbReference type="SUPFAM" id="SSF52172">
    <property type="entry name" value="CheY-like"/>
    <property type="match status" value="1"/>
</dbReference>
<dbReference type="Pfam" id="PF02518">
    <property type="entry name" value="HATPase_c"/>
    <property type="match status" value="1"/>
</dbReference>
<dbReference type="Proteomes" id="UP000706172">
    <property type="component" value="Unassembled WGS sequence"/>
</dbReference>
<evidence type="ECO:0000259" key="8">
    <source>
        <dbReference type="PROSITE" id="PS50110"/>
    </source>
</evidence>
<dbReference type="PRINTS" id="PR00344">
    <property type="entry name" value="BCTRLSENSOR"/>
</dbReference>
<dbReference type="Gene3D" id="1.10.287.130">
    <property type="match status" value="1"/>
</dbReference>
<organism evidence="9 10">
    <name type="scientific">Desulfotignum balticum</name>
    <dbReference type="NCBI Taxonomy" id="115781"/>
    <lineage>
        <taxon>Bacteria</taxon>
        <taxon>Pseudomonadati</taxon>
        <taxon>Thermodesulfobacteriota</taxon>
        <taxon>Desulfobacteria</taxon>
        <taxon>Desulfobacterales</taxon>
        <taxon>Desulfobacteraceae</taxon>
        <taxon>Desulfotignum</taxon>
    </lineage>
</organism>
<evidence type="ECO:0000256" key="2">
    <source>
        <dbReference type="ARBA" id="ARBA00012438"/>
    </source>
</evidence>
<dbReference type="Pfam" id="PF13185">
    <property type="entry name" value="GAF_2"/>
    <property type="match status" value="1"/>
</dbReference>
<dbReference type="InterPro" id="IPR029016">
    <property type="entry name" value="GAF-like_dom_sf"/>
</dbReference>
<dbReference type="InterPro" id="IPR003594">
    <property type="entry name" value="HATPase_dom"/>
</dbReference>
<dbReference type="SMART" id="SM00448">
    <property type="entry name" value="REC"/>
    <property type="match status" value="1"/>
</dbReference>
<dbReference type="PROSITE" id="PS50110">
    <property type="entry name" value="RESPONSE_REGULATORY"/>
    <property type="match status" value="1"/>
</dbReference>
<dbReference type="SMART" id="SM00387">
    <property type="entry name" value="HATPase_c"/>
    <property type="match status" value="1"/>
</dbReference>
<feature type="domain" description="Response regulatory" evidence="8">
    <location>
        <begin position="362"/>
        <end position="478"/>
    </location>
</feature>